<evidence type="ECO:0000313" key="2">
    <source>
        <dbReference type="EMBL" id="CAF3890977.1"/>
    </source>
</evidence>
<evidence type="ECO:0000259" key="1">
    <source>
        <dbReference type="PROSITE" id="PS50181"/>
    </source>
</evidence>
<name>A0A819H0R8_9BILA</name>
<proteinExistence type="predicted"/>
<comment type="caution">
    <text evidence="2">The sequence shown here is derived from an EMBL/GenBank/DDBJ whole genome shotgun (WGS) entry which is preliminary data.</text>
</comment>
<organism evidence="2 3">
    <name type="scientific">Adineta steineri</name>
    <dbReference type="NCBI Taxonomy" id="433720"/>
    <lineage>
        <taxon>Eukaryota</taxon>
        <taxon>Metazoa</taxon>
        <taxon>Spiralia</taxon>
        <taxon>Gnathifera</taxon>
        <taxon>Rotifera</taxon>
        <taxon>Eurotatoria</taxon>
        <taxon>Bdelloidea</taxon>
        <taxon>Adinetida</taxon>
        <taxon>Adinetidae</taxon>
        <taxon>Adineta</taxon>
    </lineage>
</organism>
<evidence type="ECO:0000313" key="3">
    <source>
        <dbReference type="Proteomes" id="UP000663868"/>
    </source>
</evidence>
<protein>
    <recommendedName>
        <fullName evidence="1">F-box domain-containing protein</fullName>
    </recommendedName>
</protein>
<dbReference type="Proteomes" id="UP000663868">
    <property type="component" value="Unassembled WGS sequence"/>
</dbReference>
<sequence length="166" mass="19238">MNHSLGHIMDLPDEMIIKIWNNLNNIDVLYSFVGVNKRFDKLVRDLFYTRSIQLAKKDSKTNKYCALPDLIIDRSCLNILPQIHQYIECLILEPISTERILLSTMYPRLHKLIFTKINTDFVLHHFTGPTCPAEFVEPVLQHFLPRVEPVLDPAIPAASVFLRIIV</sequence>
<dbReference type="AlphaFoldDB" id="A0A819H0R8"/>
<dbReference type="EMBL" id="CAJOBB010001689">
    <property type="protein sequence ID" value="CAF3890977.1"/>
    <property type="molecule type" value="Genomic_DNA"/>
</dbReference>
<gene>
    <name evidence="2" type="ORF">KXQ929_LOCUS22282</name>
</gene>
<feature type="domain" description="F-box" evidence="1">
    <location>
        <begin position="5"/>
        <end position="51"/>
    </location>
</feature>
<dbReference type="PROSITE" id="PS50181">
    <property type="entry name" value="FBOX"/>
    <property type="match status" value="1"/>
</dbReference>
<dbReference type="InterPro" id="IPR001810">
    <property type="entry name" value="F-box_dom"/>
</dbReference>
<reference evidence="2" key="1">
    <citation type="submission" date="2021-02" db="EMBL/GenBank/DDBJ databases">
        <authorList>
            <person name="Nowell W R."/>
        </authorList>
    </citation>
    <scope>NUCLEOTIDE SEQUENCE</scope>
</reference>
<accession>A0A819H0R8</accession>